<reference evidence="1" key="1">
    <citation type="submission" date="2019-10" db="EMBL/GenBank/DDBJ databases">
        <title>The complete Mitochondrial Genome of Chrysopogon zizanioides.</title>
        <authorList>
            <person name="Yang S."/>
            <person name="Zhang J."/>
            <person name="Liu J."/>
            <person name="Yao L."/>
            <person name="Duan P."/>
            <person name="Chen J."/>
        </authorList>
    </citation>
    <scope>NUCLEOTIDE SEQUENCE</scope>
</reference>
<geneLocation type="mitochondrion" evidence="1"/>
<proteinExistence type="predicted"/>
<keyword evidence="1" id="KW-0496">Mitochondrion</keyword>
<dbReference type="RefSeq" id="YP_010131842.1">
    <property type="nucleotide sequence ID" value="NC_056367.1"/>
</dbReference>
<evidence type="ECO:0000313" key="1">
    <source>
        <dbReference type="EMBL" id="QPZ94362.1"/>
    </source>
</evidence>
<accession>A0A7T3RB67</accession>
<dbReference type="EMBL" id="MN635785">
    <property type="protein sequence ID" value="QPZ94362.1"/>
    <property type="molecule type" value="Genomic_DNA"/>
</dbReference>
<name>A0A7T3RB67_9POAL</name>
<dbReference type="AlphaFoldDB" id="A0A7T3RB67"/>
<gene>
    <name evidence="1" type="primary">ORF160</name>
</gene>
<organism evidence="1">
    <name type="scientific">Chrysopogon zizanioides</name>
    <name type="common">vetiver</name>
    <dbReference type="NCBI Taxonomy" id="167337"/>
    <lineage>
        <taxon>Eukaryota</taxon>
        <taxon>Viridiplantae</taxon>
        <taxon>Streptophyta</taxon>
        <taxon>Embryophyta</taxon>
        <taxon>Tracheophyta</taxon>
        <taxon>Spermatophyta</taxon>
        <taxon>Magnoliopsida</taxon>
        <taxon>Liliopsida</taxon>
        <taxon>Poales</taxon>
        <taxon>Poaceae</taxon>
        <taxon>PACMAD clade</taxon>
        <taxon>Panicoideae</taxon>
        <taxon>Andropogonodae</taxon>
        <taxon>Andropogoneae</taxon>
        <taxon>Chrysopogoninae</taxon>
        <taxon>Chrysopogon</taxon>
    </lineage>
</organism>
<protein>
    <submittedName>
        <fullName evidence="1">Uncharacterized protein</fullName>
    </submittedName>
</protein>
<sequence length="160" mass="18590">MLCHLGISFPFSPIRELDFLEDRLTKLFQQDNKGLRFECLIRLLMSFLAELSIKAGERSICHFCCDLPCQDIERGSVKSRLFLNYEPCDVPFFSYQTHSQLACFRKPTYISLLERTNKIVSLNRSRFFLLHGEDRLSRSRHICARDSSLPSCVEMPSTLS</sequence>
<dbReference type="GeneID" id="65341278"/>